<name>A0A6A6XL30_9PLEO</name>
<keyword evidence="2" id="KW-1185">Reference proteome</keyword>
<dbReference type="Proteomes" id="UP000799757">
    <property type="component" value="Unassembled WGS sequence"/>
</dbReference>
<dbReference type="EMBL" id="MU001812">
    <property type="protein sequence ID" value="KAF2797191.1"/>
    <property type="molecule type" value="Genomic_DNA"/>
</dbReference>
<accession>A0A6A6XL30</accession>
<sequence length="192" mass="21321">MSLVESKQVLGLATVVAWAARDVVVQRTPTSSIPPSLHPWMFQTSHTAHVSMGTPRPAPRPHPRLAITPSHPTTPNPQPAVPPIPRPVDPIHPRQAITRHLSPPRSSARPSNFAVHLQTQLCAAHCLRPKIRINIHYSSLEASRMGRPGAALVPCRQVPHHDRQGPSSRDSLPQFRYFMLHQERETRAVESS</sequence>
<organism evidence="1 2">
    <name type="scientific">Melanomma pulvis-pyrius CBS 109.77</name>
    <dbReference type="NCBI Taxonomy" id="1314802"/>
    <lineage>
        <taxon>Eukaryota</taxon>
        <taxon>Fungi</taxon>
        <taxon>Dikarya</taxon>
        <taxon>Ascomycota</taxon>
        <taxon>Pezizomycotina</taxon>
        <taxon>Dothideomycetes</taxon>
        <taxon>Pleosporomycetidae</taxon>
        <taxon>Pleosporales</taxon>
        <taxon>Melanommataceae</taxon>
        <taxon>Melanomma</taxon>
    </lineage>
</organism>
<protein>
    <submittedName>
        <fullName evidence="1">Uncharacterized protein</fullName>
    </submittedName>
</protein>
<gene>
    <name evidence="1" type="ORF">K505DRAFT_147474</name>
</gene>
<evidence type="ECO:0000313" key="1">
    <source>
        <dbReference type="EMBL" id="KAF2797191.1"/>
    </source>
</evidence>
<evidence type="ECO:0000313" key="2">
    <source>
        <dbReference type="Proteomes" id="UP000799757"/>
    </source>
</evidence>
<reference evidence="1" key="1">
    <citation type="journal article" date="2020" name="Stud. Mycol.">
        <title>101 Dothideomycetes genomes: a test case for predicting lifestyles and emergence of pathogens.</title>
        <authorList>
            <person name="Haridas S."/>
            <person name="Albert R."/>
            <person name="Binder M."/>
            <person name="Bloem J."/>
            <person name="Labutti K."/>
            <person name="Salamov A."/>
            <person name="Andreopoulos B."/>
            <person name="Baker S."/>
            <person name="Barry K."/>
            <person name="Bills G."/>
            <person name="Bluhm B."/>
            <person name="Cannon C."/>
            <person name="Castanera R."/>
            <person name="Culley D."/>
            <person name="Daum C."/>
            <person name="Ezra D."/>
            <person name="Gonzalez J."/>
            <person name="Henrissat B."/>
            <person name="Kuo A."/>
            <person name="Liang C."/>
            <person name="Lipzen A."/>
            <person name="Lutzoni F."/>
            <person name="Magnuson J."/>
            <person name="Mondo S."/>
            <person name="Nolan M."/>
            <person name="Ohm R."/>
            <person name="Pangilinan J."/>
            <person name="Park H.-J."/>
            <person name="Ramirez L."/>
            <person name="Alfaro M."/>
            <person name="Sun H."/>
            <person name="Tritt A."/>
            <person name="Yoshinaga Y."/>
            <person name="Zwiers L.-H."/>
            <person name="Turgeon B."/>
            <person name="Goodwin S."/>
            <person name="Spatafora J."/>
            <person name="Crous P."/>
            <person name="Grigoriev I."/>
        </authorList>
    </citation>
    <scope>NUCLEOTIDE SEQUENCE</scope>
    <source>
        <strain evidence="1">CBS 109.77</strain>
    </source>
</reference>
<dbReference type="AlphaFoldDB" id="A0A6A6XL30"/>
<proteinExistence type="predicted"/>